<dbReference type="PANTHER" id="PTHR43316:SF8">
    <property type="entry name" value="HAD FAMILY HYDROLASE"/>
    <property type="match status" value="1"/>
</dbReference>
<name>A0A382AXA7_9ZZZZ</name>
<accession>A0A382AXA7</accession>
<evidence type="ECO:0000256" key="1">
    <source>
        <dbReference type="ARBA" id="ARBA00022801"/>
    </source>
</evidence>
<reference evidence="2" key="1">
    <citation type="submission" date="2018-05" db="EMBL/GenBank/DDBJ databases">
        <authorList>
            <person name="Lanie J.A."/>
            <person name="Ng W.-L."/>
            <person name="Kazmierczak K.M."/>
            <person name="Andrzejewski T.M."/>
            <person name="Davidsen T.M."/>
            <person name="Wayne K.J."/>
            <person name="Tettelin H."/>
            <person name="Glass J.I."/>
            <person name="Rusch D."/>
            <person name="Podicherti R."/>
            <person name="Tsui H.-C.T."/>
            <person name="Winkler M.E."/>
        </authorList>
    </citation>
    <scope>NUCLEOTIDE SEQUENCE</scope>
</reference>
<dbReference type="AlphaFoldDB" id="A0A382AXA7"/>
<keyword evidence="1" id="KW-0378">Hydrolase</keyword>
<gene>
    <name evidence="2" type="ORF">METZ01_LOCUS158932</name>
</gene>
<dbReference type="Pfam" id="PF00702">
    <property type="entry name" value="Hydrolase"/>
    <property type="match status" value="1"/>
</dbReference>
<organism evidence="2">
    <name type="scientific">marine metagenome</name>
    <dbReference type="NCBI Taxonomy" id="408172"/>
    <lineage>
        <taxon>unclassified sequences</taxon>
        <taxon>metagenomes</taxon>
        <taxon>ecological metagenomes</taxon>
    </lineage>
</organism>
<protein>
    <recommendedName>
        <fullName evidence="3">Haloacid dehalogenase-like hydrolase</fullName>
    </recommendedName>
</protein>
<evidence type="ECO:0000313" key="2">
    <source>
        <dbReference type="EMBL" id="SVB06078.1"/>
    </source>
</evidence>
<dbReference type="GO" id="GO:0016787">
    <property type="term" value="F:hydrolase activity"/>
    <property type="evidence" value="ECO:0007669"/>
    <property type="project" value="UniProtKB-KW"/>
</dbReference>
<dbReference type="InterPro" id="IPR051540">
    <property type="entry name" value="S-2-haloacid_dehalogenase"/>
</dbReference>
<dbReference type="EMBL" id="UINC01027210">
    <property type="protein sequence ID" value="SVB06078.1"/>
    <property type="molecule type" value="Genomic_DNA"/>
</dbReference>
<dbReference type="InterPro" id="IPR023214">
    <property type="entry name" value="HAD_sf"/>
</dbReference>
<dbReference type="Gene3D" id="1.10.150.240">
    <property type="entry name" value="Putative phosphatase, domain 2"/>
    <property type="match status" value="1"/>
</dbReference>
<dbReference type="Gene3D" id="3.40.50.1000">
    <property type="entry name" value="HAD superfamily/HAD-like"/>
    <property type="match status" value="1"/>
</dbReference>
<dbReference type="SUPFAM" id="SSF56784">
    <property type="entry name" value="HAD-like"/>
    <property type="match status" value="1"/>
</dbReference>
<dbReference type="InterPro" id="IPR023198">
    <property type="entry name" value="PGP-like_dom2"/>
</dbReference>
<proteinExistence type="predicted"/>
<dbReference type="InterPro" id="IPR036412">
    <property type="entry name" value="HAD-like_sf"/>
</dbReference>
<sequence length="236" mass="26195">MDDLPVLGLDADDTLWENEVHFRETERRFVELMAPWADGPTTEAALLDTERANVPVTGYGVKGFVLSMVETAIAVSDGSVEPADISQMLEWGRQMLDAPVTLLPDVAATIRTLADDHRLLLITKGDLTDQRRKVDSSGLADHFWRIEVVAEKSTHAYREVLGRHGIDPTEFVMVGNSVPSDVIPVLEVGGRAVHIPHHLTWALETATVSDIDGHEFPILDSFTELPAFLADWRHRD</sequence>
<evidence type="ECO:0008006" key="3">
    <source>
        <dbReference type="Google" id="ProtNLM"/>
    </source>
</evidence>
<dbReference type="PANTHER" id="PTHR43316">
    <property type="entry name" value="HYDROLASE, HALOACID DELAHOGENASE-RELATED"/>
    <property type="match status" value="1"/>
</dbReference>